<dbReference type="AlphaFoldDB" id="A0A6G1VJV9"/>
<dbReference type="InterPro" id="IPR031345">
    <property type="entry name" value="T9SS_Plug_N"/>
</dbReference>
<evidence type="ECO:0000313" key="3">
    <source>
        <dbReference type="EMBL" id="MQP13719.1"/>
    </source>
</evidence>
<gene>
    <name evidence="3" type="ORF">F7D25_04685</name>
</gene>
<dbReference type="Pfam" id="PF17116">
    <property type="entry name" value="T9SS_plug_1st"/>
    <property type="match status" value="1"/>
</dbReference>
<name>A0A6G1VJV9_9BACT</name>
<dbReference type="OrthoDB" id="1522602at2"/>
<accession>A0A6G1VJV9</accession>
<evidence type="ECO:0000256" key="1">
    <source>
        <dbReference type="SAM" id="SignalP"/>
    </source>
</evidence>
<feature type="signal peptide" evidence="1">
    <location>
        <begin position="1"/>
        <end position="20"/>
    </location>
</feature>
<dbReference type="EMBL" id="VZAH01000045">
    <property type="protein sequence ID" value="MQP13719.1"/>
    <property type="molecule type" value="Genomic_DNA"/>
</dbReference>
<protein>
    <submittedName>
        <fullName evidence="3">DUF5103 domain-containing protein</fullName>
    </submittedName>
</protein>
<organism evidence="3 4">
    <name type="scientific">Segatella copri</name>
    <dbReference type="NCBI Taxonomy" id="165179"/>
    <lineage>
        <taxon>Bacteria</taxon>
        <taxon>Pseudomonadati</taxon>
        <taxon>Bacteroidota</taxon>
        <taxon>Bacteroidia</taxon>
        <taxon>Bacteroidales</taxon>
        <taxon>Prevotellaceae</taxon>
        <taxon>Segatella</taxon>
    </lineage>
</organism>
<dbReference type="RefSeq" id="WP_153089475.1">
    <property type="nucleotide sequence ID" value="NZ_VZAH01000045.1"/>
</dbReference>
<sequence length="422" mass="49235">MKKILTLHILLALAALPSRAQRHEIYSQRIATLQVVAGTDWQALPITLLNGQPIHIDFDDMTHDYHRYTYRIEHCDADWKVSQGLFETDYLKGWNHEQAIDNIEQSLNTNHLYTHYRLTIPNENCHITMSGNYKLTIYDDNAETNNQEDEANDKDGRKILTACFMVVEPQVQIAIGYSSNTDIDINKQHQQVSMNVNYGSLKVTNPSQQIKTVVLQNGRWNQAVWNAKPDYISADGLQWQHNRHLIFDAGNEYRKFELLDMDHPTMGIDETKWDGEEYQIYVMPDTPRPNYVHDESAKGSFYVRNSDNEDNNFTCEYAPVHFRLQTNRQPGDVYLNADWTYDRFLPTYRMEYNEADHSYHATVLLKQGYYSYQYLVLKSDGSTQPVSTEGNFFQTINRYDALIYYRGTGDRTDRLVGWKSSQ</sequence>
<dbReference type="Proteomes" id="UP000477980">
    <property type="component" value="Unassembled WGS sequence"/>
</dbReference>
<feature type="chain" id="PRO_5026236465" evidence="1">
    <location>
        <begin position="21"/>
        <end position="422"/>
    </location>
</feature>
<evidence type="ECO:0000313" key="4">
    <source>
        <dbReference type="Proteomes" id="UP000477980"/>
    </source>
</evidence>
<proteinExistence type="predicted"/>
<evidence type="ECO:0000259" key="2">
    <source>
        <dbReference type="Pfam" id="PF17116"/>
    </source>
</evidence>
<feature type="domain" description="Type 9 secretion system plug protein N-terminal" evidence="2">
    <location>
        <begin position="30"/>
        <end position="144"/>
    </location>
</feature>
<reference evidence="3 4" key="1">
    <citation type="submission" date="2019-09" db="EMBL/GenBank/DDBJ databases">
        <title>Distinct polysaccharide growth profiles of human intestinal Prevotella copri isolates.</title>
        <authorList>
            <person name="Fehlner-Peach H."/>
            <person name="Magnabosco C."/>
            <person name="Raghavan V."/>
            <person name="Scher J.U."/>
            <person name="Tett A."/>
            <person name="Cox L.M."/>
            <person name="Gottsegen C."/>
            <person name="Watters A."/>
            <person name="Wiltshire- Gordon J.D."/>
            <person name="Segata N."/>
            <person name="Bonneau R."/>
            <person name="Littman D.R."/>
        </authorList>
    </citation>
    <scope>NUCLEOTIDE SEQUENCE [LARGE SCALE GENOMIC DNA]</scope>
    <source>
        <strain evidence="4">iAA917</strain>
    </source>
</reference>
<comment type="caution">
    <text evidence="3">The sequence shown here is derived from an EMBL/GenBank/DDBJ whole genome shotgun (WGS) entry which is preliminary data.</text>
</comment>
<keyword evidence="1" id="KW-0732">Signal</keyword>